<evidence type="ECO:0000313" key="3">
    <source>
        <dbReference type="Proteomes" id="UP000316225"/>
    </source>
</evidence>
<sequence length="139" mass="14778">MPEGMIGYGSSVRIGRGATPAWTSVALVGDLELPDEQADEIDVTHMLSPGRRKQYIAGLLDSGELTIPTNWIPGSPTDTLLQGLKVSGEQVLIEITITAEGTPETFSGFLKSYARSAPINDKMTANAVFRLSEQVVTGG</sequence>
<organism evidence="2 3">
    <name type="scientific">Paracoccus sulfuroxidans</name>
    <dbReference type="NCBI Taxonomy" id="384678"/>
    <lineage>
        <taxon>Bacteria</taxon>
        <taxon>Pseudomonadati</taxon>
        <taxon>Pseudomonadota</taxon>
        <taxon>Alphaproteobacteria</taxon>
        <taxon>Rhodobacterales</taxon>
        <taxon>Paracoccaceae</taxon>
        <taxon>Paracoccus</taxon>
    </lineage>
</organism>
<evidence type="ECO:0000313" key="2">
    <source>
        <dbReference type="EMBL" id="TWI34304.1"/>
    </source>
</evidence>
<proteinExistence type="predicted"/>
<reference evidence="2 3" key="1">
    <citation type="journal article" date="2015" name="Stand. Genomic Sci.">
        <title>Genomic Encyclopedia of Bacterial and Archaeal Type Strains, Phase III: the genomes of soil and plant-associated and newly described type strains.</title>
        <authorList>
            <person name="Whitman W.B."/>
            <person name="Woyke T."/>
            <person name="Klenk H.P."/>
            <person name="Zhou Y."/>
            <person name="Lilburn T.G."/>
            <person name="Beck B.J."/>
            <person name="De Vos P."/>
            <person name="Vandamme P."/>
            <person name="Eisen J.A."/>
            <person name="Garrity G."/>
            <person name="Hugenholtz P."/>
            <person name="Kyrpides N.C."/>
        </authorList>
    </citation>
    <scope>NUCLEOTIDE SEQUENCE [LARGE SCALE GENOMIC DNA]</scope>
    <source>
        <strain evidence="2 3">CGMCC 1.5364</strain>
    </source>
</reference>
<protein>
    <recommendedName>
        <fullName evidence="1">Lambda phage tail tube protein N-terminal domain-containing protein</fullName>
    </recommendedName>
</protein>
<dbReference type="OrthoDB" id="4206561at2"/>
<gene>
    <name evidence="2" type="ORF">IQ24_01819</name>
</gene>
<dbReference type="AlphaFoldDB" id="A0A562NQ34"/>
<comment type="caution">
    <text evidence="2">The sequence shown here is derived from an EMBL/GenBank/DDBJ whole genome shotgun (WGS) entry which is preliminary data.</text>
</comment>
<dbReference type="InterPro" id="IPR032494">
    <property type="entry name" value="Phage_TTP_N"/>
</dbReference>
<feature type="domain" description="Lambda phage tail tube protein N-terminal" evidence="1">
    <location>
        <begin position="21"/>
        <end position="127"/>
    </location>
</feature>
<dbReference type="Proteomes" id="UP000316225">
    <property type="component" value="Unassembled WGS sequence"/>
</dbReference>
<dbReference type="Pfam" id="PF16461">
    <property type="entry name" value="Phage_TTP_12"/>
    <property type="match status" value="1"/>
</dbReference>
<keyword evidence="3" id="KW-1185">Reference proteome</keyword>
<accession>A0A562NQ34</accession>
<dbReference type="Gene3D" id="4.10.410.40">
    <property type="match status" value="1"/>
</dbReference>
<dbReference type="EMBL" id="VLKU01000005">
    <property type="protein sequence ID" value="TWI34304.1"/>
    <property type="molecule type" value="Genomic_DNA"/>
</dbReference>
<name>A0A562NQ34_9RHOB</name>
<evidence type="ECO:0000259" key="1">
    <source>
        <dbReference type="Pfam" id="PF16461"/>
    </source>
</evidence>
<dbReference type="RefSeq" id="WP_145397645.1">
    <property type="nucleotide sequence ID" value="NZ_VLKU01000005.1"/>
</dbReference>